<evidence type="ECO:0000313" key="3">
    <source>
        <dbReference type="Proteomes" id="UP000217257"/>
    </source>
</evidence>
<feature type="region of interest" description="Disordered" evidence="1">
    <location>
        <begin position="1"/>
        <end position="40"/>
    </location>
</feature>
<feature type="compositionally biased region" description="Basic and acidic residues" evidence="1">
    <location>
        <begin position="1"/>
        <end position="20"/>
    </location>
</feature>
<gene>
    <name evidence="2" type="ORF">CYFUS_000400</name>
</gene>
<dbReference type="AlphaFoldDB" id="A0A250IUP6"/>
<dbReference type="KEGG" id="cfus:CYFUS_000400"/>
<dbReference type="RefSeq" id="WP_269770197.1">
    <property type="nucleotide sequence ID" value="NZ_CP022098.1"/>
</dbReference>
<feature type="compositionally biased region" description="Basic and acidic residues" evidence="1">
    <location>
        <begin position="29"/>
        <end position="40"/>
    </location>
</feature>
<evidence type="ECO:0000256" key="1">
    <source>
        <dbReference type="SAM" id="MobiDB-lite"/>
    </source>
</evidence>
<sequence length="40" mass="4665">MDARRTHERDAQGRLVHEEYSGTPGLDDGPVRRDFKYDCD</sequence>
<accession>A0A250IUP6</accession>
<dbReference type="Proteomes" id="UP000217257">
    <property type="component" value="Chromosome"/>
</dbReference>
<evidence type="ECO:0000313" key="2">
    <source>
        <dbReference type="EMBL" id="ATB34988.1"/>
    </source>
</evidence>
<dbReference type="EMBL" id="CP022098">
    <property type="protein sequence ID" value="ATB34988.1"/>
    <property type="molecule type" value="Genomic_DNA"/>
</dbReference>
<proteinExistence type="predicted"/>
<reference evidence="2 3" key="1">
    <citation type="submission" date="2017-06" db="EMBL/GenBank/DDBJ databases">
        <title>Sequencing and comparative analysis of myxobacterial genomes.</title>
        <authorList>
            <person name="Rupp O."/>
            <person name="Goesmann A."/>
            <person name="Sogaard-Andersen L."/>
        </authorList>
    </citation>
    <scope>NUCLEOTIDE SEQUENCE [LARGE SCALE GENOMIC DNA]</scope>
    <source>
        <strain evidence="2 3">DSM 52655</strain>
    </source>
</reference>
<protein>
    <submittedName>
        <fullName evidence="2">Uncharacterized protein</fullName>
    </submittedName>
</protein>
<organism evidence="2 3">
    <name type="scientific">Cystobacter fuscus</name>
    <dbReference type="NCBI Taxonomy" id="43"/>
    <lineage>
        <taxon>Bacteria</taxon>
        <taxon>Pseudomonadati</taxon>
        <taxon>Myxococcota</taxon>
        <taxon>Myxococcia</taxon>
        <taxon>Myxococcales</taxon>
        <taxon>Cystobacterineae</taxon>
        <taxon>Archangiaceae</taxon>
        <taxon>Cystobacter</taxon>
    </lineage>
</organism>
<name>A0A250IUP6_9BACT</name>